<dbReference type="PROSITE" id="PS00452">
    <property type="entry name" value="GUANYLATE_CYCLASE_1"/>
    <property type="match status" value="1"/>
</dbReference>
<dbReference type="VEuPathDB" id="AmoebaDB:NF0118850"/>
<dbReference type="SMART" id="SM00044">
    <property type="entry name" value="CYCc"/>
    <property type="match status" value="1"/>
</dbReference>
<feature type="transmembrane region" description="Helical" evidence="9">
    <location>
        <begin position="169"/>
        <end position="189"/>
    </location>
</feature>
<name>A0A6A5C230_NAEFO</name>
<dbReference type="Pfam" id="PF13426">
    <property type="entry name" value="PAS_9"/>
    <property type="match status" value="1"/>
</dbReference>
<dbReference type="VEuPathDB" id="AmoebaDB:NF0018540"/>
<keyword evidence="4 9" id="KW-1133">Transmembrane helix</keyword>
<comment type="similarity">
    <text evidence="7">Belongs to the adenylyl cyclase class-4/guanylyl cyclase family.</text>
</comment>
<feature type="transmembrane region" description="Helical" evidence="9">
    <location>
        <begin position="1019"/>
        <end position="1040"/>
    </location>
</feature>
<feature type="transmembrane region" description="Helical" evidence="9">
    <location>
        <begin position="1237"/>
        <end position="1257"/>
    </location>
</feature>
<organism evidence="11 12">
    <name type="scientific">Naegleria fowleri</name>
    <name type="common">Brain eating amoeba</name>
    <dbReference type="NCBI Taxonomy" id="5763"/>
    <lineage>
        <taxon>Eukaryota</taxon>
        <taxon>Discoba</taxon>
        <taxon>Heterolobosea</taxon>
        <taxon>Tetramitia</taxon>
        <taxon>Eutetramitia</taxon>
        <taxon>Vahlkampfiidae</taxon>
        <taxon>Naegleria</taxon>
    </lineage>
</organism>
<dbReference type="GO" id="GO:0004016">
    <property type="term" value="F:adenylate cyclase activity"/>
    <property type="evidence" value="ECO:0007669"/>
    <property type="project" value="TreeGrafter"/>
</dbReference>
<evidence type="ECO:0000256" key="7">
    <source>
        <dbReference type="RuleBase" id="RU000405"/>
    </source>
</evidence>
<feature type="transmembrane region" description="Helical" evidence="9">
    <location>
        <begin position="831"/>
        <end position="849"/>
    </location>
</feature>
<dbReference type="GO" id="GO:0001653">
    <property type="term" value="F:peptide receptor activity"/>
    <property type="evidence" value="ECO:0007669"/>
    <property type="project" value="TreeGrafter"/>
</dbReference>
<feature type="region of interest" description="Disordered" evidence="8">
    <location>
        <begin position="614"/>
        <end position="637"/>
    </location>
</feature>
<dbReference type="SMART" id="SM00091">
    <property type="entry name" value="PAS"/>
    <property type="match status" value="1"/>
</dbReference>
<dbReference type="VEuPathDB" id="AmoebaDB:NfTy_054360"/>
<feature type="transmembrane region" description="Helical" evidence="9">
    <location>
        <begin position="297"/>
        <end position="317"/>
    </location>
</feature>
<dbReference type="CDD" id="cd07302">
    <property type="entry name" value="CHD"/>
    <property type="match status" value="1"/>
</dbReference>
<dbReference type="NCBIfam" id="TIGR00229">
    <property type="entry name" value="sensory_box"/>
    <property type="match status" value="1"/>
</dbReference>
<evidence type="ECO:0000313" key="11">
    <source>
        <dbReference type="EMBL" id="KAF0979299.1"/>
    </source>
</evidence>
<evidence type="ECO:0000256" key="6">
    <source>
        <dbReference type="ARBA" id="ARBA00023239"/>
    </source>
</evidence>
<feature type="transmembrane region" description="Helical" evidence="9">
    <location>
        <begin position="329"/>
        <end position="347"/>
    </location>
</feature>
<reference evidence="11 12" key="1">
    <citation type="journal article" date="2019" name="Sci. Rep.">
        <title>Nanopore sequencing improves the draft genome of the human pathogenic amoeba Naegleria fowleri.</title>
        <authorList>
            <person name="Liechti N."/>
            <person name="Schurch N."/>
            <person name="Bruggmann R."/>
            <person name="Wittwer M."/>
        </authorList>
    </citation>
    <scope>NUCLEOTIDE SEQUENCE [LARGE SCALE GENOMIC DNA]</scope>
    <source>
        <strain evidence="11 12">ATCC 30894</strain>
    </source>
</reference>
<dbReference type="PROSITE" id="PS50125">
    <property type="entry name" value="GUANYLATE_CYCLASE_2"/>
    <property type="match status" value="1"/>
</dbReference>
<feature type="transmembrane region" description="Helical" evidence="9">
    <location>
        <begin position="1046"/>
        <end position="1066"/>
    </location>
</feature>
<feature type="transmembrane region" description="Helical" evidence="9">
    <location>
        <begin position="227"/>
        <end position="250"/>
    </location>
</feature>
<dbReference type="Gene3D" id="3.30.70.1230">
    <property type="entry name" value="Nucleotide cyclase"/>
    <property type="match status" value="1"/>
</dbReference>
<protein>
    <recommendedName>
        <fullName evidence="10">Guanylate cyclase domain-containing protein</fullName>
    </recommendedName>
</protein>
<feature type="transmembrane region" description="Helical" evidence="9">
    <location>
        <begin position="751"/>
        <end position="770"/>
    </location>
</feature>
<dbReference type="GO" id="GO:0035556">
    <property type="term" value="P:intracellular signal transduction"/>
    <property type="evidence" value="ECO:0007669"/>
    <property type="project" value="InterPro"/>
</dbReference>
<evidence type="ECO:0000256" key="2">
    <source>
        <dbReference type="ARBA" id="ARBA00022692"/>
    </source>
</evidence>
<dbReference type="InterPro" id="IPR000014">
    <property type="entry name" value="PAS"/>
</dbReference>
<dbReference type="Gene3D" id="3.30.450.20">
    <property type="entry name" value="PAS domain"/>
    <property type="match status" value="1"/>
</dbReference>
<dbReference type="PANTHER" id="PTHR11920">
    <property type="entry name" value="GUANYLYL CYCLASE"/>
    <property type="match status" value="1"/>
</dbReference>
<accession>A0A6A5C230</accession>
<evidence type="ECO:0000256" key="3">
    <source>
        <dbReference type="ARBA" id="ARBA00022741"/>
    </source>
</evidence>
<dbReference type="GO" id="GO:0000166">
    <property type="term" value="F:nucleotide binding"/>
    <property type="evidence" value="ECO:0007669"/>
    <property type="project" value="UniProtKB-KW"/>
</dbReference>
<dbReference type="InterPro" id="IPR018297">
    <property type="entry name" value="A/G_cyclase_CS"/>
</dbReference>
<gene>
    <name evidence="11" type="ORF">FDP41_001642</name>
</gene>
<keyword evidence="6 7" id="KW-0456">Lyase</keyword>
<evidence type="ECO:0000259" key="10">
    <source>
        <dbReference type="PROSITE" id="PS50125"/>
    </source>
</evidence>
<evidence type="ECO:0000256" key="5">
    <source>
        <dbReference type="ARBA" id="ARBA00023136"/>
    </source>
</evidence>
<comment type="subcellular location">
    <subcellularLocation>
        <location evidence="1">Membrane</location>
    </subcellularLocation>
</comment>
<keyword evidence="3" id="KW-0547">Nucleotide-binding</keyword>
<dbReference type="Pfam" id="PF00211">
    <property type="entry name" value="Guanylate_cyc"/>
    <property type="match status" value="1"/>
</dbReference>
<feature type="transmembrane region" description="Helical" evidence="9">
    <location>
        <begin position="270"/>
        <end position="291"/>
    </location>
</feature>
<dbReference type="SUPFAM" id="SSF55073">
    <property type="entry name" value="Nucleotide cyclase"/>
    <property type="match status" value="1"/>
</dbReference>
<dbReference type="PANTHER" id="PTHR11920:SF335">
    <property type="entry name" value="GUANYLATE CYCLASE"/>
    <property type="match status" value="1"/>
</dbReference>
<dbReference type="GO" id="GO:0007168">
    <property type="term" value="P:receptor guanylyl cyclase signaling pathway"/>
    <property type="evidence" value="ECO:0007669"/>
    <property type="project" value="TreeGrafter"/>
</dbReference>
<dbReference type="CDD" id="cd00130">
    <property type="entry name" value="PAS"/>
    <property type="match status" value="1"/>
</dbReference>
<keyword evidence="2 9" id="KW-0812">Transmembrane</keyword>
<dbReference type="InterPro" id="IPR029787">
    <property type="entry name" value="Nucleotide_cyclase"/>
</dbReference>
<dbReference type="EMBL" id="VFQX01000027">
    <property type="protein sequence ID" value="KAF0979299.1"/>
    <property type="molecule type" value="Genomic_DNA"/>
</dbReference>
<feature type="transmembrane region" description="Helical" evidence="9">
    <location>
        <begin position="75"/>
        <end position="99"/>
    </location>
</feature>
<evidence type="ECO:0000313" key="12">
    <source>
        <dbReference type="Proteomes" id="UP000444721"/>
    </source>
</evidence>
<dbReference type="OMA" id="RANFRIN"/>
<dbReference type="InterPro" id="IPR050401">
    <property type="entry name" value="Cyclic_nucleotide_synthase"/>
</dbReference>
<dbReference type="OrthoDB" id="1890790at2759"/>
<dbReference type="InterPro" id="IPR001054">
    <property type="entry name" value="A/G_cyclase"/>
</dbReference>
<feature type="transmembrane region" description="Helical" evidence="9">
    <location>
        <begin position="940"/>
        <end position="965"/>
    </location>
</feature>
<evidence type="ECO:0000256" key="4">
    <source>
        <dbReference type="ARBA" id="ARBA00022989"/>
    </source>
</evidence>
<proteinExistence type="inferred from homology"/>
<dbReference type="SUPFAM" id="SSF55785">
    <property type="entry name" value="PYP-like sensor domain (PAS domain)"/>
    <property type="match status" value="1"/>
</dbReference>
<sequence length="1686" mass="190056">MIESSTHLANNSSKDIQDEIASAPSQVTGVDSNTDLTATTTNTLSAFSVVNKLQDRLSSLVISVQDRKSHTSFKYFLYMLLFNIYVLWCSMFIPLLGLYNFGEYGSQVFTIALYPVTLSLQLVSYDASIALMSLVAFIVLLHLFITFVAHRCVANSSRHTKIVLSMSHVINHVMVLGALVFTFILTAFVDCRMQQPVNALISDSSSDSGMPKLVRYPTVECYTSPNIITYAISCSVFALILVSVILSNLIARNGNPLNRSLFISETNFHFVLLAVFNCIEIFSTFLIPNLYLYGRAILHLGFSVLWLLYLFLTVPYFGKRENALYSGTGFAKIGASIGCLISCFVNKSNSNEMGLVMMGLTLGLMFCFFLIGYLSMELILFVICKQISRIISNHPHPQQAFQSMEGKKRSLNIFLRLCVHVSLLSKWEKTEHQEMALSMARVITSNKNNDAEHAGLLLTSSLLIAYTFEDSNSFSYALYLLRRCLKSSRNFLIKFSVNERIKEVEMAQNKDSKSAQCLTEIKQTLESLTKGEEELKNLHRQFWKELLNEHPNLEKVDKINRRTSQLSISIEETYVNLMSVHSKEKQVLRKYANFVESFRFDKELSQHLYQEAANIEEEESSKKAHHHGDPHNGGGISNSIGFSSSKISAFDKKRYSAATSPVKFHSNPSNALNMTADYSTNGELQLIDETTFNGIESKEFSKKELMIRNSLKTIDQRKVLFVVFLIFCFFTVTMLVACAVLALYINISIGTSVSFVFTVCQGSMTPLALLREISMIQNANQYMNEGYSVTLSDQPILNFIHQEHKNILNFYTNQVDNILNEAQSNTFTKQLYAIASAATTPVLIPSMFANNSVSNNSNNFNNSSNSYIYSYVKNSSLIETLNYLKSAGRDFESWTEKDYNQTIQSYQFMFVWRNHQVVRDLMMSFCSSALDSSNDTLSTFFQVFAIIFGSMAFCLSTSFLIYLILMRGLMDGTDQVAKMLMHALSKNVIGKIYHDLASKTDDDGKVNLPSTALTKPKNLFFILGVVAFVFCVLACGLMVMETNSNLSLSNITMLNVVHGTGLLRFINRANFRINSYFKFLSLSKNTLNDPAMASNDEILSYNAELKMRISQIFNEWNYLIYGGGDTDPSVGRYQAIDDIVQGVNNCTQLFQSNSRNMTDFGAFKLKYCTGLEDLIAFYARSTLELNDNFMSPQFVSKKDNAFHFVLNLYYATNLLCQKTIDFMTLFVKYSSSPSKMITILFVSLGTFFLGGLFYYMFKLIEKNKLDFFNMKMMLNYLPLEFIDNNEVIKQFVLYNQIAHQHSNAIMKVSSKIMKKNNQVHATSAISGDNGKVFSVLNSSVDGAIMCGEDGSIEFINNAALKMFGCGNRADVVGMSMYILFDSSHKALIETTIEQLKQTAFKYQNSETCGEILEVDCLRRNSTKFHAKLNVFVVIFEKGAPVITCFIKDITSEKKQNALLAEEKAKSEHLLRNILPESVAAKLKTGETFIAEKFNDVTCFFSDMVGFTKMSAGMNPTQLVGMLNHIVNGFDKMTEKYQLEKIKTIGDAYFCVGGLPPHDTSDHPERVMRFAIETFTVVREFNMENVEPQVDIRIGINTGSVIAGVIGTKKFAYDLWGDSINVASRMESTGVPGRIQISRSTYERVHDLGWTFEERKVEVKGKGLCQTYLLCAEHHQRATMKSAEIVM</sequence>
<dbReference type="GeneID" id="68108860"/>
<dbReference type="Pfam" id="PF25474">
    <property type="entry name" value="TPR_TmcB"/>
    <property type="match status" value="1"/>
</dbReference>
<dbReference type="GO" id="GO:0004383">
    <property type="term" value="F:guanylate cyclase activity"/>
    <property type="evidence" value="ECO:0007669"/>
    <property type="project" value="TreeGrafter"/>
</dbReference>
<dbReference type="InterPro" id="IPR035965">
    <property type="entry name" value="PAS-like_dom_sf"/>
</dbReference>
<dbReference type="RefSeq" id="XP_044564012.1">
    <property type="nucleotide sequence ID" value="XM_044704749.1"/>
</dbReference>
<feature type="transmembrane region" description="Helical" evidence="9">
    <location>
        <begin position="353"/>
        <end position="383"/>
    </location>
</feature>
<feature type="domain" description="Guanylate cyclase" evidence="10">
    <location>
        <begin position="1497"/>
        <end position="1626"/>
    </location>
</feature>
<evidence type="ECO:0000256" key="1">
    <source>
        <dbReference type="ARBA" id="ARBA00004370"/>
    </source>
</evidence>
<evidence type="ECO:0000256" key="8">
    <source>
        <dbReference type="SAM" id="MobiDB-lite"/>
    </source>
</evidence>
<keyword evidence="12" id="KW-1185">Reference proteome</keyword>
<comment type="caution">
    <text evidence="11">The sequence shown here is derived from an EMBL/GenBank/DDBJ whole genome shotgun (WGS) entry which is preliminary data.</text>
</comment>
<evidence type="ECO:0000256" key="9">
    <source>
        <dbReference type="SAM" id="Phobius"/>
    </source>
</evidence>
<dbReference type="Proteomes" id="UP000444721">
    <property type="component" value="Unassembled WGS sequence"/>
</dbReference>
<keyword evidence="5 9" id="KW-0472">Membrane</keyword>
<feature type="transmembrane region" description="Helical" evidence="9">
    <location>
        <begin position="719"/>
        <end position="745"/>
    </location>
</feature>
<dbReference type="InterPro" id="IPR057352">
    <property type="entry name" value="TPR_TmcB/C"/>
</dbReference>
<dbReference type="VEuPathDB" id="AmoebaDB:FDP41_001642"/>
<dbReference type="GO" id="GO:0005886">
    <property type="term" value="C:plasma membrane"/>
    <property type="evidence" value="ECO:0007669"/>
    <property type="project" value="TreeGrafter"/>
</dbReference>
<feature type="transmembrane region" description="Helical" evidence="9">
    <location>
        <begin position="127"/>
        <end position="149"/>
    </location>
</feature>